<dbReference type="SMART" id="SM00382">
    <property type="entry name" value="AAA"/>
    <property type="match status" value="1"/>
</dbReference>
<gene>
    <name evidence="5" type="ORF">GCM10023187_13790</name>
</gene>
<feature type="domain" description="AAA+ ATPase" evidence="4">
    <location>
        <begin position="238"/>
        <end position="370"/>
    </location>
</feature>
<organism evidence="5 6">
    <name type="scientific">Nibrella viscosa</name>
    <dbReference type="NCBI Taxonomy" id="1084524"/>
    <lineage>
        <taxon>Bacteria</taxon>
        <taxon>Pseudomonadati</taxon>
        <taxon>Bacteroidota</taxon>
        <taxon>Cytophagia</taxon>
        <taxon>Cytophagales</taxon>
        <taxon>Spirosomataceae</taxon>
        <taxon>Nibrella</taxon>
    </lineage>
</organism>
<dbReference type="PANTHER" id="PTHR23073">
    <property type="entry name" value="26S PROTEASOME REGULATORY SUBUNIT"/>
    <property type="match status" value="1"/>
</dbReference>
<accession>A0ABP8K5I6</accession>
<protein>
    <recommendedName>
        <fullName evidence="4">AAA+ ATPase domain-containing protein</fullName>
    </recommendedName>
</protein>
<dbReference type="Pfam" id="PF00004">
    <property type="entry name" value="AAA"/>
    <property type="match status" value="1"/>
</dbReference>
<dbReference type="Gene3D" id="3.40.50.300">
    <property type="entry name" value="P-loop containing nucleotide triphosphate hydrolases"/>
    <property type="match status" value="1"/>
</dbReference>
<keyword evidence="3" id="KW-0067">ATP-binding</keyword>
<evidence type="ECO:0000256" key="3">
    <source>
        <dbReference type="ARBA" id="ARBA00022840"/>
    </source>
</evidence>
<dbReference type="Proteomes" id="UP001500936">
    <property type="component" value="Unassembled WGS sequence"/>
</dbReference>
<evidence type="ECO:0000313" key="6">
    <source>
        <dbReference type="Proteomes" id="UP001500936"/>
    </source>
</evidence>
<evidence type="ECO:0000313" key="5">
    <source>
        <dbReference type="EMBL" id="GAA4400514.1"/>
    </source>
</evidence>
<comment type="caution">
    <text evidence="5">The sequence shown here is derived from an EMBL/GenBank/DDBJ whole genome shotgun (WGS) entry which is preliminary data.</text>
</comment>
<dbReference type="CDD" id="cd19481">
    <property type="entry name" value="RecA-like_protease"/>
    <property type="match status" value="1"/>
</dbReference>
<evidence type="ECO:0000256" key="2">
    <source>
        <dbReference type="ARBA" id="ARBA00022741"/>
    </source>
</evidence>
<dbReference type="InterPro" id="IPR050221">
    <property type="entry name" value="26S_Proteasome_ATPase"/>
</dbReference>
<dbReference type="InterPro" id="IPR003959">
    <property type="entry name" value="ATPase_AAA_core"/>
</dbReference>
<evidence type="ECO:0000259" key="4">
    <source>
        <dbReference type="SMART" id="SM00382"/>
    </source>
</evidence>
<comment type="similarity">
    <text evidence="1">Belongs to the AAA ATPase family.</text>
</comment>
<dbReference type="RefSeq" id="WP_345265311.1">
    <property type="nucleotide sequence ID" value="NZ_BAABHB010000002.1"/>
</dbReference>
<reference evidence="6" key="1">
    <citation type="journal article" date="2019" name="Int. J. Syst. Evol. Microbiol.">
        <title>The Global Catalogue of Microorganisms (GCM) 10K type strain sequencing project: providing services to taxonomists for standard genome sequencing and annotation.</title>
        <authorList>
            <consortium name="The Broad Institute Genomics Platform"/>
            <consortium name="The Broad Institute Genome Sequencing Center for Infectious Disease"/>
            <person name="Wu L."/>
            <person name="Ma J."/>
        </authorList>
    </citation>
    <scope>NUCLEOTIDE SEQUENCE [LARGE SCALE GENOMIC DNA]</scope>
    <source>
        <strain evidence="6">JCM 17925</strain>
    </source>
</reference>
<dbReference type="EMBL" id="BAABHB010000002">
    <property type="protein sequence ID" value="GAA4400514.1"/>
    <property type="molecule type" value="Genomic_DNA"/>
</dbReference>
<dbReference type="InterPro" id="IPR027417">
    <property type="entry name" value="P-loop_NTPase"/>
</dbReference>
<keyword evidence="2" id="KW-0547">Nucleotide-binding</keyword>
<sequence>MSDYRSTVSSIPLLQAGLNYLEAYVRERLDVYFGRKPAFQLPHSPAFEGNSLLSSFVIGNNLSAEEFVVVMLALVPHLSPALLTNCLGAYLPQGGDFVEFGGVKGTNSRGILPTGETALFILAGDNLRQRVELQKLFGRTHLFAQQRILKLENLKSGEPTLSGRLLIDPDFLSNLLYQTSFLEAFSAEFPAELLTTQLEWADLVLNPTTMRQIRELETWIRYNDVLLYEWGMQRQLKPGYRALFHGPPGTGKTLTASLLGKFTNRPVFRVDLSAVVSKYIGETEKNLANLFDKAENKHWILFFDEADAVFSKRTNVKDAHDKYANQEAAYLLQRVEAYAGIVILASNFKQNIDEAFLRRFQSVIYFPMPGISERLQLWQKAFPEQVILEETIQLSQIAGKYDLSGSNIMNIVQYCCLQTLAAGARTITLENLLKGVDREYHKEGKML</sequence>
<dbReference type="InterPro" id="IPR003593">
    <property type="entry name" value="AAA+_ATPase"/>
</dbReference>
<evidence type="ECO:0000256" key="1">
    <source>
        <dbReference type="ARBA" id="ARBA00006914"/>
    </source>
</evidence>
<proteinExistence type="inferred from homology"/>
<dbReference type="SUPFAM" id="SSF52540">
    <property type="entry name" value="P-loop containing nucleoside triphosphate hydrolases"/>
    <property type="match status" value="1"/>
</dbReference>
<keyword evidence="6" id="KW-1185">Reference proteome</keyword>
<name>A0ABP8K5I6_9BACT</name>